<dbReference type="EMBL" id="PUWT01000090">
    <property type="protein sequence ID" value="PQQ22498.1"/>
    <property type="molecule type" value="Genomic_DNA"/>
</dbReference>
<name>A0A2S8PUJ2_9GAMM</name>
<dbReference type="InterPro" id="IPR054205">
    <property type="entry name" value="DUF6911"/>
</dbReference>
<protein>
    <submittedName>
        <fullName evidence="1">Uncharacterized protein</fullName>
    </submittedName>
</protein>
<comment type="caution">
    <text evidence="1">The sequence shown here is derived from an EMBL/GenBank/DDBJ whole genome shotgun (WGS) entry which is preliminary data.</text>
</comment>
<reference evidence="1 2" key="1">
    <citation type="submission" date="2018-02" db="EMBL/GenBank/DDBJ databases">
        <title>Five New Genomes of Indian Photorhabdus Isolates TSA.</title>
        <authorList>
            <person name="Dubay B."/>
            <person name="Somvanshi V.S."/>
        </authorList>
    </citation>
    <scope>NUCLEOTIDE SEQUENCE [LARGE SCALE GENOMIC DNA]</scope>
    <source>
        <strain evidence="1 2">H1</strain>
    </source>
</reference>
<evidence type="ECO:0000313" key="2">
    <source>
        <dbReference type="Proteomes" id="UP000239550"/>
    </source>
</evidence>
<dbReference type="AlphaFoldDB" id="A0A2S8PUJ2"/>
<dbReference type="Pfam" id="PF21852">
    <property type="entry name" value="DUF6911"/>
    <property type="match status" value="1"/>
</dbReference>
<sequence length="130" mass="15128">MNDFIIGLLFYGKKGYKTISNPIWGDVESFLDNIKYNSGEVSLELREEPNFGPVNIRVSASDGNYLITLLEYTEDDSEVRTYWDETKPDKQILLYANYWPARQLTTNFDFVVKVFKEFFDTGNVSKELLN</sequence>
<accession>A0A2S8PUJ2</accession>
<gene>
    <name evidence="1" type="ORF">C6H66_23300</name>
</gene>
<dbReference type="Proteomes" id="UP000239550">
    <property type="component" value="Unassembled WGS sequence"/>
</dbReference>
<proteinExistence type="predicted"/>
<dbReference type="RefSeq" id="WP_105396864.1">
    <property type="nucleotide sequence ID" value="NZ_CAWNTA010000161.1"/>
</dbReference>
<evidence type="ECO:0000313" key="1">
    <source>
        <dbReference type="EMBL" id="PQQ22498.1"/>
    </source>
</evidence>
<organism evidence="1 2">
    <name type="scientific">Photorhabdus hindustanensis</name>
    <dbReference type="NCBI Taxonomy" id="2918802"/>
    <lineage>
        <taxon>Bacteria</taxon>
        <taxon>Pseudomonadati</taxon>
        <taxon>Pseudomonadota</taxon>
        <taxon>Gammaproteobacteria</taxon>
        <taxon>Enterobacterales</taxon>
        <taxon>Morganellaceae</taxon>
        <taxon>Photorhabdus</taxon>
    </lineage>
</organism>
<keyword evidence="2" id="KW-1185">Reference proteome</keyword>